<feature type="compositionally biased region" description="Basic and acidic residues" evidence="1">
    <location>
        <begin position="37"/>
        <end position="49"/>
    </location>
</feature>
<evidence type="ECO:0000313" key="4">
    <source>
        <dbReference type="Proteomes" id="UP000287237"/>
    </source>
</evidence>
<dbReference type="AlphaFoldDB" id="A0A1E7NSC5"/>
<dbReference type="EMBL" id="PRBV01000001">
    <property type="protein sequence ID" value="RTJ80821.1"/>
    <property type="molecule type" value="Genomic_DNA"/>
</dbReference>
<dbReference type="Proteomes" id="UP000288507">
    <property type="component" value="Unassembled WGS sequence"/>
</dbReference>
<accession>A0A1E7NSC5</accession>
<feature type="region of interest" description="Disordered" evidence="1">
    <location>
        <begin position="34"/>
        <end position="54"/>
    </location>
</feature>
<evidence type="ECO:0000313" key="2">
    <source>
        <dbReference type="EMBL" id="RTJ80821.1"/>
    </source>
</evidence>
<dbReference type="RefSeq" id="WP_004305615.1">
    <property type="nucleotide sequence ID" value="NZ_JASUQX010000002.1"/>
</dbReference>
<sequence length="106" mass="12149">MVVDNTQKTSNVIFSTTTKVKEKNTSADEFQATLNEVKNKEEKEKEKTSSSKFTNEDIDLGAVREDFRSYAWQKMREDQYKKNEETLLNKLFATIDAGNATNNTKA</sequence>
<evidence type="ECO:0000256" key="1">
    <source>
        <dbReference type="SAM" id="MobiDB-lite"/>
    </source>
</evidence>
<protein>
    <submittedName>
        <fullName evidence="3">Uncharacterized protein</fullName>
    </submittedName>
</protein>
<gene>
    <name evidence="3" type="ORF">C3H42_01750</name>
    <name evidence="2" type="ORF">C3H57_00450</name>
</gene>
<comment type="caution">
    <text evidence="3">The sequence shown here is derived from an EMBL/GenBank/DDBJ whole genome shotgun (WGS) entry which is preliminary data.</text>
</comment>
<reference evidence="4 5" key="1">
    <citation type="journal article" date="2019" name="Appl. Environ. Microbiol.">
        <title>Population genetics and characterization of Campylobacter jejuni isolates in western jackdaws and game birds in Finland.</title>
        <authorList>
            <person name="Kovanen S."/>
            <person name="Rossi M."/>
            <person name="Pohja-Mykra M."/>
            <person name="Nieminen T."/>
            <person name="Raunio-Saarnisto M."/>
            <person name="Sauvala M."/>
            <person name="Fredriksson-Ahomaa M."/>
            <person name="Hanninen M.L."/>
            <person name="Kivisto R."/>
        </authorList>
    </citation>
    <scope>NUCLEOTIDE SEQUENCE [LARGE SCALE GENOMIC DNA]</scope>
    <source>
        <strain evidence="3 4">CB296</strain>
        <strain evidence="2 5">CB313</strain>
    </source>
</reference>
<organism evidence="3 4">
    <name type="scientific">Campylobacter jejuni</name>
    <dbReference type="NCBI Taxonomy" id="197"/>
    <lineage>
        <taxon>Bacteria</taxon>
        <taxon>Pseudomonadati</taxon>
        <taxon>Campylobacterota</taxon>
        <taxon>Epsilonproteobacteria</taxon>
        <taxon>Campylobacterales</taxon>
        <taxon>Campylobacteraceae</taxon>
        <taxon>Campylobacter</taxon>
    </lineage>
</organism>
<dbReference type="Proteomes" id="UP000287237">
    <property type="component" value="Unassembled WGS sequence"/>
</dbReference>
<evidence type="ECO:0000313" key="5">
    <source>
        <dbReference type="Proteomes" id="UP000288507"/>
    </source>
</evidence>
<proteinExistence type="predicted"/>
<evidence type="ECO:0000313" key="3">
    <source>
        <dbReference type="EMBL" id="RTJ96943.1"/>
    </source>
</evidence>
<dbReference type="EMBL" id="PRCK01000001">
    <property type="protein sequence ID" value="RTJ96943.1"/>
    <property type="molecule type" value="Genomic_DNA"/>
</dbReference>
<name>A0A1E7NSC5_CAMJU</name>